<feature type="region of interest" description="Disordered" evidence="3">
    <location>
        <begin position="332"/>
        <end position="363"/>
    </location>
</feature>
<evidence type="ECO:0000256" key="3">
    <source>
        <dbReference type="SAM" id="MobiDB-lite"/>
    </source>
</evidence>
<sequence>MKFMLMGLQASRSSIDLSLVTRSSMWTSSSTLAWTSTRSSAMSITFKESPRNGCSESCSAQMDIAPGLQEALISDNRDDATLCSGSVVPIPSFPKFLGEVQEIRFQVMHQRFRLRIRYTPYQAREPADLGQINNLKCFKSAVTSTKARICRFTDEFNSIPSKESAEQGPSSTKDPFEDAIKSLKEAGSDAMGEGRYWDAIDNFSLALFYVQDANVLANRSLAYLELEKYYFSYIDANEALKLKEDFAEALLIKALALCGLKYYTEARECLDACLELDPTKMNAKLTKFSITKLEDDYQLEPDKLVGYDPHEADSPRLMDLLTGGLSELNLADTESDTSEEQSEDEEYENGTYVYHDEDEDNTQSDIAAMYGDGCSSMGDIHEFDNESYALSEEEDGSD</sequence>
<organism evidence="4 5">
    <name type="scientific">Acrobeloides nanus</name>
    <dbReference type="NCBI Taxonomy" id="290746"/>
    <lineage>
        <taxon>Eukaryota</taxon>
        <taxon>Metazoa</taxon>
        <taxon>Ecdysozoa</taxon>
        <taxon>Nematoda</taxon>
        <taxon>Chromadorea</taxon>
        <taxon>Rhabditida</taxon>
        <taxon>Tylenchina</taxon>
        <taxon>Cephalobomorpha</taxon>
        <taxon>Cephaloboidea</taxon>
        <taxon>Cephalobidae</taxon>
        <taxon>Acrobeloides</taxon>
    </lineage>
</organism>
<dbReference type="SUPFAM" id="SSF48452">
    <property type="entry name" value="TPR-like"/>
    <property type="match status" value="1"/>
</dbReference>
<keyword evidence="4" id="KW-1185">Reference proteome</keyword>
<dbReference type="PANTHER" id="PTHR22904">
    <property type="entry name" value="TPR REPEAT CONTAINING PROTEIN"/>
    <property type="match status" value="1"/>
</dbReference>
<accession>A0A914E7T6</accession>
<dbReference type="SMART" id="SM00028">
    <property type="entry name" value="TPR"/>
    <property type="match status" value="2"/>
</dbReference>
<feature type="compositionally biased region" description="Acidic residues" evidence="3">
    <location>
        <begin position="333"/>
        <end position="348"/>
    </location>
</feature>
<dbReference type="Proteomes" id="UP000887540">
    <property type="component" value="Unplaced"/>
</dbReference>
<dbReference type="GO" id="GO:0051879">
    <property type="term" value="F:Hsp90 protein binding"/>
    <property type="evidence" value="ECO:0007669"/>
    <property type="project" value="TreeGrafter"/>
</dbReference>
<keyword evidence="2" id="KW-0802">TPR repeat</keyword>
<dbReference type="AlphaFoldDB" id="A0A914E7T6"/>
<evidence type="ECO:0000313" key="4">
    <source>
        <dbReference type="Proteomes" id="UP000887540"/>
    </source>
</evidence>
<evidence type="ECO:0000256" key="1">
    <source>
        <dbReference type="ARBA" id="ARBA00022737"/>
    </source>
</evidence>
<evidence type="ECO:0000256" key="2">
    <source>
        <dbReference type="ARBA" id="ARBA00022803"/>
    </source>
</evidence>
<dbReference type="InterPro" id="IPR019734">
    <property type="entry name" value="TPR_rpt"/>
</dbReference>
<reference evidence="5" key="1">
    <citation type="submission" date="2022-11" db="UniProtKB">
        <authorList>
            <consortium name="WormBaseParasite"/>
        </authorList>
    </citation>
    <scope>IDENTIFICATION</scope>
</reference>
<dbReference type="InterPro" id="IPR011990">
    <property type="entry name" value="TPR-like_helical_dom_sf"/>
</dbReference>
<protein>
    <submittedName>
        <fullName evidence="5">Uncharacterized protein</fullName>
    </submittedName>
</protein>
<dbReference type="Gene3D" id="1.25.40.10">
    <property type="entry name" value="Tetratricopeptide repeat domain"/>
    <property type="match status" value="1"/>
</dbReference>
<evidence type="ECO:0000313" key="5">
    <source>
        <dbReference type="WBParaSite" id="ACRNAN_scaffold5999.g13043.t1"/>
    </source>
</evidence>
<keyword evidence="1" id="KW-0677">Repeat</keyword>
<dbReference type="PANTHER" id="PTHR22904:SF523">
    <property type="entry name" value="STRESS-INDUCED-PHOSPHOPROTEIN 1"/>
    <property type="match status" value="1"/>
</dbReference>
<name>A0A914E7T6_9BILA</name>
<dbReference type="WBParaSite" id="ACRNAN_scaffold5999.g13043.t1">
    <property type="protein sequence ID" value="ACRNAN_scaffold5999.g13043.t1"/>
    <property type="gene ID" value="ACRNAN_scaffold5999.g13043"/>
</dbReference>
<proteinExistence type="predicted"/>